<organism evidence="1 2">
    <name type="scientific">Parashewanella spongiae</name>
    <dbReference type="NCBI Taxonomy" id="342950"/>
    <lineage>
        <taxon>Bacteria</taxon>
        <taxon>Pseudomonadati</taxon>
        <taxon>Pseudomonadota</taxon>
        <taxon>Gammaproteobacteria</taxon>
        <taxon>Alteromonadales</taxon>
        <taxon>Shewanellaceae</taxon>
        <taxon>Parashewanella</taxon>
    </lineage>
</organism>
<dbReference type="EMBL" id="QYYH01000101">
    <property type="protein sequence ID" value="RJY10565.1"/>
    <property type="molecule type" value="Genomic_DNA"/>
</dbReference>
<proteinExistence type="predicted"/>
<accession>A0A3A6TGS7</accession>
<protein>
    <submittedName>
        <fullName evidence="1">Uncharacterized protein</fullName>
    </submittedName>
</protein>
<gene>
    <name evidence="1" type="ORF">D5R81_14425</name>
</gene>
<keyword evidence="2" id="KW-1185">Reference proteome</keyword>
<dbReference type="Proteomes" id="UP000273022">
    <property type="component" value="Unassembled WGS sequence"/>
</dbReference>
<dbReference type="OrthoDB" id="9775724at2"/>
<dbReference type="AlphaFoldDB" id="A0A3A6TGS7"/>
<name>A0A3A6TGS7_9GAMM</name>
<dbReference type="RefSeq" id="WP_121854339.1">
    <property type="nucleotide sequence ID" value="NZ_CP037952.1"/>
</dbReference>
<evidence type="ECO:0000313" key="2">
    <source>
        <dbReference type="Proteomes" id="UP000273022"/>
    </source>
</evidence>
<reference evidence="1 2" key="1">
    <citation type="submission" date="2018-09" db="EMBL/GenBank/DDBJ databases">
        <title>Phylogeny of the Shewanellaceae, and recommendation for two new genera, Pseudoshewanella and Parashewanella.</title>
        <authorList>
            <person name="Wang G."/>
        </authorList>
    </citation>
    <scope>NUCLEOTIDE SEQUENCE [LARGE SCALE GENOMIC DNA]</scope>
    <source>
        <strain evidence="1 2">KCTC 22492</strain>
    </source>
</reference>
<sequence>MISIKVNMLLRIGLMQIKINNLSLISVTALLFVTACASQNDIPCKPLSDLDYNKDPAALFAGLDTCLSDEEYTSAAEMYLAGMNNAHYDSLRVGDSSVFDSVTKMKNSKLSEHSKERLDALAEAVHKMTINNAKICNKLKSIGKPNYKPNYLSDLKANGYSDVQHINEIIKNFDEEGAWSQSLNEITGCK</sequence>
<evidence type="ECO:0000313" key="1">
    <source>
        <dbReference type="EMBL" id="RJY10565.1"/>
    </source>
</evidence>
<comment type="caution">
    <text evidence="1">The sequence shown here is derived from an EMBL/GenBank/DDBJ whole genome shotgun (WGS) entry which is preliminary data.</text>
</comment>